<dbReference type="Proteomes" id="UP000002281">
    <property type="component" value="Chromosome 5"/>
</dbReference>
<organism evidence="1 2">
    <name type="scientific">Equus caballus</name>
    <name type="common">Horse</name>
    <dbReference type="NCBI Taxonomy" id="9796"/>
    <lineage>
        <taxon>Eukaryota</taxon>
        <taxon>Metazoa</taxon>
        <taxon>Chordata</taxon>
        <taxon>Craniata</taxon>
        <taxon>Vertebrata</taxon>
        <taxon>Euteleostomi</taxon>
        <taxon>Mammalia</taxon>
        <taxon>Eutheria</taxon>
        <taxon>Laurasiatheria</taxon>
        <taxon>Perissodactyla</taxon>
        <taxon>Equidae</taxon>
        <taxon>Equus</taxon>
    </lineage>
</organism>
<reference evidence="1" key="2">
    <citation type="submission" date="2025-08" db="UniProtKB">
        <authorList>
            <consortium name="Ensembl"/>
        </authorList>
    </citation>
    <scope>IDENTIFICATION</scope>
    <source>
        <strain evidence="1">Thoroughbred</strain>
    </source>
</reference>
<evidence type="ECO:0000313" key="1">
    <source>
        <dbReference type="Ensembl" id="ENSECAP00000060584.1"/>
    </source>
</evidence>
<accession>A0A9L0RCL1</accession>
<dbReference type="GeneTree" id="ENSGT00940000163677"/>
<keyword evidence="2" id="KW-1185">Reference proteome</keyword>
<reference evidence="1 2" key="1">
    <citation type="journal article" date="2009" name="Science">
        <title>Genome sequence, comparative analysis, and population genetics of the domestic horse.</title>
        <authorList>
            <consortium name="Broad Institute Genome Sequencing Platform"/>
            <consortium name="Broad Institute Whole Genome Assembly Team"/>
            <person name="Wade C.M."/>
            <person name="Giulotto E."/>
            <person name="Sigurdsson S."/>
            <person name="Zoli M."/>
            <person name="Gnerre S."/>
            <person name="Imsland F."/>
            <person name="Lear T.L."/>
            <person name="Adelson D.L."/>
            <person name="Bailey E."/>
            <person name="Bellone R.R."/>
            <person name="Bloecker H."/>
            <person name="Distl O."/>
            <person name="Edgar R.C."/>
            <person name="Garber M."/>
            <person name="Leeb T."/>
            <person name="Mauceli E."/>
            <person name="MacLeod J.N."/>
            <person name="Penedo M.C.T."/>
            <person name="Raison J.M."/>
            <person name="Sharpe T."/>
            <person name="Vogel J."/>
            <person name="Andersson L."/>
            <person name="Antczak D.F."/>
            <person name="Biagi T."/>
            <person name="Binns M.M."/>
            <person name="Chowdhary B.P."/>
            <person name="Coleman S.J."/>
            <person name="Della Valle G."/>
            <person name="Fryc S."/>
            <person name="Guerin G."/>
            <person name="Hasegawa T."/>
            <person name="Hill E.W."/>
            <person name="Jurka J."/>
            <person name="Kiialainen A."/>
            <person name="Lindgren G."/>
            <person name="Liu J."/>
            <person name="Magnani E."/>
            <person name="Mickelson J.R."/>
            <person name="Murray J."/>
            <person name="Nergadze S.G."/>
            <person name="Onofrio R."/>
            <person name="Pedroni S."/>
            <person name="Piras M.F."/>
            <person name="Raudsepp T."/>
            <person name="Rocchi M."/>
            <person name="Roeed K.H."/>
            <person name="Ryder O.A."/>
            <person name="Searle S."/>
            <person name="Skow L."/>
            <person name="Swinburne J.E."/>
            <person name="Syvaenen A.C."/>
            <person name="Tozaki T."/>
            <person name="Valberg S.J."/>
            <person name="Vaudin M."/>
            <person name="White J.R."/>
            <person name="Zody M.C."/>
            <person name="Lander E.S."/>
            <person name="Lindblad-Toh K."/>
        </authorList>
    </citation>
    <scope>NUCLEOTIDE SEQUENCE [LARGE SCALE GENOMIC DNA]</scope>
    <source>
        <strain evidence="1 2">Thoroughbred</strain>
    </source>
</reference>
<proteinExistence type="predicted"/>
<reference evidence="1" key="3">
    <citation type="submission" date="2025-09" db="UniProtKB">
        <authorList>
            <consortium name="Ensembl"/>
        </authorList>
    </citation>
    <scope>IDENTIFICATION</scope>
    <source>
        <strain evidence="1">Thoroughbred</strain>
    </source>
</reference>
<dbReference type="AlphaFoldDB" id="A0A9L0RCL1"/>
<name>A0A9L0RCL1_HORSE</name>
<dbReference type="PANTHER" id="PTHR33426:SF34">
    <property type="match status" value="1"/>
</dbReference>
<evidence type="ECO:0000313" key="2">
    <source>
        <dbReference type="Proteomes" id="UP000002281"/>
    </source>
</evidence>
<dbReference type="PANTHER" id="PTHR33426">
    <property type="entry name" value="C2H2-TYPE DOMAIN-CONTAINING PROTEIN"/>
    <property type="match status" value="1"/>
</dbReference>
<dbReference type="Ensembl" id="ENSECAT00000129844.1">
    <property type="protein sequence ID" value="ENSECAP00000060584.1"/>
    <property type="gene ID" value="ENSECAG00000030759.2"/>
</dbReference>
<protein>
    <submittedName>
        <fullName evidence="1">Uncharacterized protein</fullName>
    </submittedName>
</protein>
<sequence>FPQAIAAQPTLLPDILSPTLPTKAPSSRSSKCLLLHAPHPSAVYLKNSPRSSTSPKCFFIEEAAGEIQHPNSSDSTLPFKTPYHQKAPQSLSDCPSRPFPVSIVCPQDIYSPHAPKRAEPSGPALAQVQLLVLREVRLVAEALATAGAFVRLVAGVDAAVADEVRALDEAFATLDACVGLLARVRALVLRERGEVAEALLALAAAEGLLARVHPQVVHEVRVAPEALAALAAHVGPLARVRALVREEVRADTEGLAALGAHVGLLARVHPLVLHQVRAPAEALAALAAAVRLLAGVDALVVSQVRAAHEALAALAAGEGPQRRRSRAAGRRVRAPVAQQVRAEAEGLAALGARVGLLARVQAPVLEQVGAPAEALAAVGAQVGPLARVQAQVVGQGGSGICCRTRTVLGTSPSQLRQVPTIPSHLVLPRENLRISVLRAPKPAESSLTCPLTLQFFGHLSLGLGPTHGT</sequence>